<evidence type="ECO:0000256" key="3">
    <source>
        <dbReference type="SAM" id="Phobius"/>
    </source>
</evidence>
<evidence type="ECO:0000256" key="1">
    <source>
        <dbReference type="ARBA" id="ARBA00022441"/>
    </source>
</evidence>
<dbReference type="Proteomes" id="UP000824236">
    <property type="component" value="Unassembled WGS sequence"/>
</dbReference>
<keyword evidence="3" id="KW-0472">Membrane</keyword>
<dbReference type="InterPro" id="IPR011043">
    <property type="entry name" value="Gal_Oxase/kelch_b-propeller"/>
</dbReference>
<keyword evidence="3" id="KW-1133">Transmembrane helix</keyword>
<dbReference type="SUPFAM" id="SSF50965">
    <property type="entry name" value="Galactose oxidase, central domain"/>
    <property type="match status" value="1"/>
</dbReference>
<reference evidence="4" key="1">
    <citation type="journal article" date="2021" name="PeerJ">
        <title>Extensive microbial diversity within the chicken gut microbiome revealed by metagenomics and culture.</title>
        <authorList>
            <person name="Gilroy R."/>
            <person name="Ravi A."/>
            <person name="Getino M."/>
            <person name="Pursley I."/>
            <person name="Horton D.L."/>
            <person name="Alikhan N.F."/>
            <person name="Baker D."/>
            <person name="Gharbi K."/>
            <person name="Hall N."/>
            <person name="Watson M."/>
            <person name="Adriaenssens E.M."/>
            <person name="Foster-Nyarko E."/>
            <person name="Jarju S."/>
            <person name="Secka A."/>
            <person name="Antonio M."/>
            <person name="Oren A."/>
            <person name="Chaudhuri R.R."/>
            <person name="La Ragione R."/>
            <person name="Hildebrand F."/>
            <person name="Pallen M.J."/>
        </authorList>
    </citation>
    <scope>NUCLEOTIDE SEQUENCE</scope>
    <source>
        <strain evidence="4">B3-3758</strain>
    </source>
</reference>
<evidence type="ECO:0008006" key="6">
    <source>
        <dbReference type="Google" id="ProtNLM"/>
    </source>
</evidence>
<keyword evidence="1" id="KW-0880">Kelch repeat</keyword>
<dbReference type="InterPro" id="IPR015915">
    <property type="entry name" value="Kelch-typ_b-propeller"/>
</dbReference>
<dbReference type="AlphaFoldDB" id="A0A9E2KGJ9"/>
<evidence type="ECO:0000256" key="2">
    <source>
        <dbReference type="ARBA" id="ARBA00022737"/>
    </source>
</evidence>
<evidence type="ECO:0000313" key="5">
    <source>
        <dbReference type="Proteomes" id="UP000824236"/>
    </source>
</evidence>
<accession>A0A9E2KGJ9</accession>
<dbReference type="PANTHER" id="PTHR46093:SF16">
    <property type="entry name" value="MULTIPLE EGF-LIKE-DOMAINS 8"/>
    <property type="match status" value="1"/>
</dbReference>
<evidence type="ECO:0000313" key="4">
    <source>
        <dbReference type="EMBL" id="MBU3813639.1"/>
    </source>
</evidence>
<gene>
    <name evidence="4" type="ORF">H9791_03915</name>
</gene>
<proteinExistence type="predicted"/>
<protein>
    <recommendedName>
        <fullName evidence="6">Kelch repeat protein</fullName>
    </recommendedName>
</protein>
<sequence length="680" mass="77543">MKHLILILIGVISLLSGYVRAQGLRFFGNESRIAERSSWCVFDENNTLPGVRQLSISFEYDVQNYYSPGYIFYLKDAKGDRAYNLTYVHNIVEKTGSFMFAQDGKQIFQTFTLSVSSIHRRRIPVSLRLDFESGRADIRIADDSATVSIAEAESKREFVPQLYFGTYRHIMETASFCLYGLRVECDGRRWDFPLDESHGNDVHDSRGVVVGQVQNPVWLINDAFHWKPLYRYYSLSPAGFAFSASRQQAFIYNRDSLIVYDLQRNESQGRSYDSPALPVRLGMCFYDDPDSCIYAYELNGWDTYVARIDPASCRWQMVDKGSVDLQLHHHGALFGRQSRRFLFFGGYGNRSYFNTFIRYDVGTNQWDTLTFDGDAVAPRFFAAMAMTPDGKHAYLYGGKGNEAGDQNVGIRYYYDLYRLDLEKHRIDKLWEHDAPAEDCVPVRDMVTSPDGQWLYLLAYPEWKPQTHLRLYRLSVADGTYEALGDSIPMVSEEIATNANLYYNARLHEFYCVIQEFGKYGDNETRIYALSAPPVGEDAVCRYDSPQQVSISWWGWGAVVLIVCLVVAGGLVGRARWARKRGENAGTQQFIDEPCTTEEPSVPIVVSDKDDEQSVLQPRRSSLCLFGPFCAVDKRGLDISHLFSPKIRHLFLYILVNSILKEGVLSSDLNDGRHLSATSPT</sequence>
<dbReference type="Gene3D" id="2.120.10.80">
    <property type="entry name" value="Kelch-type beta propeller"/>
    <property type="match status" value="1"/>
</dbReference>
<comment type="caution">
    <text evidence="4">The sequence shown here is derived from an EMBL/GenBank/DDBJ whole genome shotgun (WGS) entry which is preliminary data.</text>
</comment>
<name>A0A9E2KGJ9_9BACE</name>
<dbReference type="EMBL" id="JAHLFO010000045">
    <property type="protein sequence ID" value="MBU3813639.1"/>
    <property type="molecule type" value="Genomic_DNA"/>
</dbReference>
<feature type="transmembrane region" description="Helical" evidence="3">
    <location>
        <begin position="552"/>
        <end position="571"/>
    </location>
</feature>
<keyword evidence="3" id="KW-0812">Transmembrane</keyword>
<dbReference type="PANTHER" id="PTHR46093">
    <property type="entry name" value="ACYL-COA-BINDING DOMAIN-CONTAINING PROTEIN 5"/>
    <property type="match status" value="1"/>
</dbReference>
<dbReference type="Pfam" id="PF24681">
    <property type="entry name" value="Kelch_KLHDC2_KLHL20_DRC7"/>
    <property type="match status" value="1"/>
</dbReference>
<keyword evidence="2" id="KW-0677">Repeat</keyword>
<organism evidence="4 5">
    <name type="scientific">Candidatus Bacteroides intestinipullorum</name>
    <dbReference type="NCBI Taxonomy" id="2838471"/>
    <lineage>
        <taxon>Bacteria</taxon>
        <taxon>Pseudomonadati</taxon>
        <taxon>Bacteroidota</taxon>
        <taxon>Bacteroidia</taxon>
        <taxon>Bacteroidales</taxon>
        <taxon>Bacteroidaceae</taxon>
        <taxon>Bacteroides</taxon>
    </lineage>
</organism>
<reference evidence="4" key="2">
    <citation type="submission" date="2021-04" db="EMBL/GenBank/DDBJ databases">
        <authorList>
            <person name="Gilroy R."/>
        </authorList>
    </citation>
    <scope>NUCLEOTIDE SEQUENCE</scope>
    <source>
        <strain evidence="4">B3-3758</strain>
    </source>
</reference>